<evidence type="ECO:0000259" key="4">
    <source>
        <dbReference type="Pfam" id="PF00149"/>
    </source>
</evidence>
<dbReference type="EMBL" id="ANOH01000003">
    <property type="protein sequence ID" value="EMI58516.1"/>
    <property type="molecule type" value="Genomic_DNA"/>
</dbReference>
<proteinExistence type="predicted"/>
<dbReference type="Proteomes" id="UP000011885">
    <property type="component" value="Unassembled WGS sequence"/>
</dbReference>
<evidence type="ECO:0000256" key="1">
    <source>
        <dbReference type="ARBA" id="ARBA00022723"/>
    </source>
</evidence>
<feature type="transmembrane region" description="Helical" evidence="3">
    <location>
        <begin position="47"/>
        <end position="71"/>
    </location>
</feature>
<accession>M5UKX8</accession>
<evidence type="ECO:0000256" key="2">
    <source>
        <dbReference type="ARBA" id="ARBA00022801"/>
    </source>
</evidence>
<dbReference type="CDD" id="cd07385">
    <property type="entry name" value="MPP_YkuE_C"/>
    <property type="match status" value="1"/>
</dbReference>
<dbReference type="SUPFAM" id="SSF56300">
    <property type="entry name" value="Metallo-dependent phosphatases"/>
    <property type="match status" value="1"/>
</dbReference>
<dbReference type="PANTHER" id="PTHR31302:SF31">
    <property type="entry name" value="PHOSPHODIESTERASE YAEI"/>
    <property type="match status" value="1"/>
</dbReference>
<feature type="transmembrane region" description="Helical" evidence="3">
    <location>
        <begin position="6"/>
        <end position="26"/>
    </location>
</feature>
<protein>
    <submittedName>
        <fullName evidence="5">Phosphoesterase ykuE</fullName>
    </submittedName>
</protein>
<keyword evidence="3" id="KW-0812">Transmembrane</keyword>
<comment type="caution">
    <text evidence="5">The sequence shown here is derived from an EMBL/GenBank/DDBJ whole genome shotgun (WGS) entry which is preliminary data.</text>
</comment>
<dbReference type="AlphaFoldDB" id="M5UKX8"/>
<keyword evidence="6" id="KW-1185">Reference proteome</keyword>
<dbReference type="PATRIC" id="fig|1263870.3.peg.51"/>
<evidence type="ECO:0000256" key="3">
    <source>
        <dbReference type="SAM" id="Phobius"/>
    </source>
</evidence>
<dbReference type="InterPro" id="IPR004843">
    <property type="entry name" value="Calcineurin-like_PHP"/>
</dbReference>
<dbReference type="Gene3D" id="3.60.21.10">
    <property type="match status" value="1"/>
</dbReference>
<evidence type="ECO:0000313" key="6">
    <source>
        <dbReference type="Proteomes" id="UP000011885"/>
    </source>
</evidence>
<name>M5UKX8_9BACT</name>
<evidence type="ECO:0000313" key="5">
    <source>
        <dbReference type="EMBL" id="EMI58516.1"/>
    </source>
</evidence>
<gene>
    <name evidence="5" type="ORF">RSSM_00043</name>
</gene>
<dbReference type="PANTHER" id="PTHR31302">
    <property type="entry name" value="TRANSMEMBRANE PROTEIN WITH METALLOPHOSPHOESTERASE DOMAIN-RELATED"/>
    <property type="match status" value="1"/>
</dbReference>
<reference evidence="5 6" key="1">
    <citation type="journal article" date="2013" name="Mar. Genomics">
        <title>Expression of sulfatases in Rhodopirellula baltica and the diversity of sulfatases in the genus Rhodopirellula.</title>
        <authorList>
            <person name="Wegner C.E."/>
            <person name="Richter-Heitmann T."/>
            <person name="Klindworth A."/>
            <person name="Klockow C."/>
            <person name="Richter M."/>
            <person name="Achstetter T."/>
            <person name="Glockner F.O."/>
            <person name="Harder J."/>
        </authorList>
    </citation>
    <scope>NUCLEOTIDE SEQUENCE [LARGE SCALE GENOMIC DNA]</scope>
    <source>
        <strain evidence="5 6">SM41</strain>
    </source>
</reference>
<keyword evidence="2" id="KW-0378">Hydrolase</keyword>
<dbReference type="GO" id="GO:0008758">
    <property type="term" value="F:UDP-2,3-diacylglucosamine hydrolase activity"/>
    <property type="evidence" value="ECO:0007669"/>
    <property type="project" value="TreeGrafter"/>
</dbReference>
<dbReference type="Pfam" id="PF00149">
    <property type="entry name" value="Metallophos"/>
    <property type="match status" value="1"/>
</dbReference>
<dbReference type="GO" id="GO:0009245">
    <property type="term" value="P:lipid A biosynthetic process"/>
    <property type="evidence" value="ECO:0007669"/>
    <property type="project" value="TreeGrafter"/>
</dbReference>
<keyword evidence="3" id="KW-1133">Transmembrane helix</keyword>
<dbReference type="InterPro" id="IPR029052">
    <property type="entry name" value="Metallo-depent_PP-like"/>
</dbReference>
<keyword evidence="3" id="KW-0472">Membrane</keyword>
<feature type="domain" description="Calcineurin-like phosphoesterase" evidence="4">
    <location>
        <begin position="172"/>
        <end position="336"/>
    </location>
</feature>
<dbReference type="GO" id="GO:0046872">
    <property type="term" value="F:metal ion binding"/>
    <property type="evidence" value="ECO:0007669"/>
    <property type="project" value="UniProtKB-KW"/>
</dbReference>
<sequence length="398" mass="44793">MDFENLMSCILVILTLIAHFGLRLTFYNRVNSLGWPRKRIKLVEKIAFVETWMTPLVIFAVFFPAVSEFAFTNGSWRELPAGLVIYSVLCLFLGGVFFALWLLWRPIFGVQHADVSRTSRCIAADANATQRYAQTRKCQWSSRVPCNQMFDLAIENVEVRLPGLPESLEGYRIAHLSDIHLTGHFTPNFMTDVIGHALDWQPELFALTGDIVDVQQCIGWLKQIFAPARASDGSLFILGNHDTRVSEPDEVRREMIEAGWTDVGGSALKHSLRQTDVLMVGNEAPWFGRPSDSDMTAIASDLPTDTLKICLSHSPDQYDWARRHEIDFMMCGHTHGGQGRLPLAGPILSPSWHGSRWASGDFYRAPTTMHVSRGLGGVHLLRINCRPELSLITLRRSN</sequence>
<feature type="transmembrane region" description="Helical" evidence="3">
    <location>
        <begin position="83"/>
        <end position="104"/>
    </location>
</feature>
<dbReference type="InterPro" id="IPR051158">
    <property type="entry name" value="Metallophosphoesterase_sf"/>
</dbReference>
<keyword evidence="1" id="KW-0479">Metal-binding</keyword>
<organism evidence="5 6">
    <name type="scientific">Rhodopirellula sallentina SM41</name>
    <dbReference type="NCBI Taxonomy" id="1263870"/>
    <lineage>
        <taxon>Bacteria</taxon>
        <taxon>Pseudomonadati</taxon>
        <taxon>Planctomycetota</taxon>
        <taxon>Planctomycetia</taxon>
        <taxon>Pirellulales</taxon>
        <taxon>Pirellulaceae</taxon>
        <taxon>Rhodopirellula</taxon>
    </lineage>
</organism>
<dbReference type="GO" id="GO:0016020">
    <property type="term" value="C:membrane"/>
    <property type="evidence" value="ECO:0007669"/>
    <property type="project" value="GOC"/>
</dbReference>